<sequence length="62" mass="7251">MVVYYILSVLIPIAILIYVIGSLSTIKHQQKMIMKHLGIEEETEKLIPNEKIERELEDELLK</sequence>
<keyword evidence="1" id="KW-0812">Transmembrane</keyword>
<organism evidence="2 3">
    <name type="scientific">Anaerobacillus arseniciselenatis</name>
    <dbReference type="NCBI Taxonomy" id="85682"/>
    <lineage>
        <taxon>Bacteria</taxon>
        <taxon>Bacillati</taxon>
        <taxon>Bacillota</taxon>
        <taxon>Bacilli</taxon>
        <taxon>Bacillales</taxon>
        <taxon>Bacillaceae</taxon>
        <taxon>Anaerobacillus</taxon>
    </lineage>
</organism>
<dbReference type="RefSeq" id="WP_071313845.1">
    <property type="nucleotide sequence ID" value="NZ_MLQQ01000039.1"/>
</dbReference>
<dbReference type="EMBL" id="MLQQ01000039">
    <property type="protein sequence ID" value="OIJ10650.1"/>
    <property type="molecule type" value="Genomic_DNA"/>
</dbReference>
<accession>A0A1S2LEI8</accession>
<proteinExistence type="predicted"/>
<keyword evidence="1" id="KW-1133">Transmembrane helix</keyword>
<comment type="caution">
    <text evidence="2">The sequence shown here is derived from an EMBL/GenBank/DDBJ whole genome shotgun (WGS) entry which is preliminary data.</text>
</comment>
<evidence type="ECO:0000313" key="3">
    <source>
        <dbReference type="Proteomes" id="UP000180098"/>
    </source>
</evidence>
<gene>
    <name evidence="2" type="ORF">BKP35_13250</name>
</gene>
<evidence type="ECO:0000313" key="2">
    <source>
        <dbReference type="EMBL" id="OIJ10650.1"/>
    </source>
</evidence>
<dbReference type="AlphaFoldDB" id="A0A1S2LEI8"/>
<protein>
    <submittedName>
        <fullName evidence="2">Uncharacterized protein</fullName>
    </submittedName>
</protein>
<reference evidence="2 3" key="1">
    <citation type="submission" date="2016-10" db="EMBL/GenBank/DDBJ databases">
        <title>Draft genome sequences of four alkaliphilic bacteria belonging to the Anaerobacillus genus.</title>
        <authorList>
            <person name="Bassil N.M."/>
            <person name="Lloyd J.R."/>
        </authorList>
    </citation>
    <scope>NUCLEOTIDE SEQUENCE [LARGE SCALE GENOMIC DNA]</scope>
    <source>
        <strain evidence="2 3">DSM 15340</strain>
    </source>
</reference>
<keyword evidence="3" id="KW-1185">Reference proteome</keyword>
<keyword evidence="1" id="KW-0472">Membrane</keyword>
<dbReference type="Proteomes" id="UP000180098">
    <property type="component" value="Unassembled WGS sequence"/>
</dbReference>
<dbReference type="OrthoDB" id="2971923at2"/>
<name>A0A1S2LEI8_9BACI</name>
<feature type="transmembrane region" description="Helical" evidence="1">
    <location>
        <begin position="6"/>
        <end position="26"/>
    </location>
</feature>
<evidence type="ECO:0000256" key="1">
    <source>
        <dbReference type="SAM" id="Phobius"/>
    </source>
</evidence>